<evidence type="ECO:0008006" key="4">
    <source>
        <dbReference type="Google" id="ProtNLM"/>
    </source>
</evidence>
<accession>A0A450YEL6</accession>
<name>A0A450YEL6_9GAMM</name>
<gene>
    <name evidence="2" type="ORF">BECKTC1821D_GA0114238_100815</name>
    <name evidence="3" type="ORF">BECKTC1821F_GA0114240_101114</name>
</gene>
<feature type="transmembrane region" description="Helical" evidence="1">
    <location>
        <begin position="38"/>
        <end position="58"/>
    </location>
</feature>
<dbReference type="EMBL" id="CAADFW010000011">
    <property type="protein sequence ID" value="VFK56595.1"/>
    <property type="molecule type" value="Genomic_DNA"/>
</dbReference>
<dbReference type="Pfam" id="PF24838">
    <property type="entry name" value="8xMP"/>
    <property type="match status" value="1"/>
</dbReference>
<reference evidence="2" key="1">
    <citation type="submission" date="2019-02" db="EMBL/GenBank/DDBJ databases">
        <authorList>
            <person name="Gruber-Vodicka R. H."/>
            <person name="Seah K. B. B."/>
        </authorList>
    </citation>
    <scope>NUCLEOTIDE SEQUENCE</scope>
    <source>
        <strain evidence="2">BECK_BZ123</strain>
        <strain evidence="3">BECK_BZ126</strain>
    </source>
</reference>
<evidence type="ECO:0000313" key="3">
    <source>
        <dbReference type="EMBL" id="VFK56595.1"/>
    </source>
</evidence>
<evidence type="ECO:0000313" key="2">
    <source>
        <dbReference type="EMBL" id="VFK39988.1"/>
    </source>
</evidence>
<dbReference type="AlphaFoldDB" id="A0A450YEL6"/>
<protein>
    <recommendedName>
        <fullName evidence="4">Small integral membrane protein</fullName>
    </recommendedName>
</protein>
<feature type="transmembrane region" description="Helical" evidence="1">
    <location>
        <begin position="64"/>
        <end position="85"/>
    </location>
</feature>
<organism evidence="2">
    <name type="scientific">Candidatus Kentrum sp. TC</name>
    <dbReference type="NCBI Taxonomy" id="2126339"/>
    <lineage>
        <taxon>Bacteria</taxon>
        <taxon>Pseudomonadati</taxon>
        <taxon>Pseudomonadota</taxon>
        <taxon>Gammaproteobacteria</taxon>
        <taxon>Candidatus Kentrum</taxon>
    </lineage>
</organism>
<dbReference type="EMBL" id="CAADFS010000008">
    <property type="protein sequence ID" value="VFK39988.1"/>
    <property type="molecule type" value="Genomic_DNA"/>
</dbReference>
<dbReference type="InterPro" id="IPR056918">
    <property type="entry name" value="8xMP"/>
</dbReference>
<evidence type="ECO:0000256" key="1">
    <source>
        <dbReference type="SAM" id="Phobius"/>
    </source>
</evidence>
<keyword evidence="1" id="KW-1133">Transmembrane helix</keyword>
<proteinExistence type="predicted"/>
<keyword evidence="1" id="KW-0812">Transmembrane</keyword>
<keyword evidence="1" id="KW-0472">Membrane</keyword>
<sequence>MNLIRQNKDNYGEEFEKHLFEQYKLYVEMTDRISARRMLANSFFVGVQTALIVAFAVLAKEKVLPSTLLGLAPFIAILLLCFVWWRIVHSYRQLNSGKFKVILELERMLPVAPYDAEWVALGSGEDRKKYLPLTHIENWVPVCFGLLYILLGATLFFTG</sequence>
<feature type="transmembrane region" description="Helical" evidence="1">
    <location>
        <begin position="138"/>
        <end position="157"/>
    </location>
</feature>